<keyword evidence="6 12" id="KW-0641">Proline biosynthesis</keyword>
<name>A0A7S3BCN7_9EUKA</name>
<evidence type="ECO:0000256" key="4">
    <source>
        <dbReference type="ARBA" id="ARBA00022490"/>
    </source>
</evidence>
<keyword evidence="8 12" id="KW-0560">Oxidoreductase</keyword>
<comment type="catalytic activity">
    <reaction evidence="10 12">
        <text>L-proline + NADP(+) = (S)-1-pyrroline-5-carboxylate + NADPH + 2 H(+)</text>
        <dbReference type="Rhea" id="RHEA:14109"/>
        <dbReference type="ChEBI" id="CHEBI:15378"/>
        <dbReference type="ChEBI" id="CHEBI:17388"/>
        <dbReference type="ChEBI" id="CHEBI:57783"/>
        <dbReference type="ChEBI" id="CHEBI:58349"/>
        <dbReference type="ChEBI" id="CHEBI:60039"/>
        <dbReference type="EC" id="1.5.1.2"/>
    </reaction>
</comment>
<reference evidence="15" key="1">
    <citation type="submission" date="2021-01" db="EMBL/GenBank/DDBJ databases">
        <authorList>
            <person name="Corre E."/>
            <person name="Pelletier E."/>
            <person name="Niang G."/>
            <person name="Scheremetjew M."/>
            <person name="Finn R."/>
            <person name="Kale V."/>
            <person name="Holt S."/>
            <person name="Cochrane G."/>
            <person name="Meng A."/>
            <person name="Brown T."/>
            <person name="Cohen L."/>
        </authorList>
    </citation>
    <scope>NUCLEOTIDE SEQUENCE</scope>
    <source>
        <strain evidence="15">CCMP281</strain>
    </source>
</reference>
<protein>
    <recommendedName>
        <fullName evidence="3 12">Pyrroline-5-carboxylate reductase</fullName>
        <ecNumber evidence="12">1.5.1.2</ecNumber>
    </recommendedName>
</protein>
<dbReference type="GO" id="GO:0055129">
    <property type="term" value="P:L-proline biosynthetic process"/>
    <property type="evidence" value="ECO:0007669"/>
    <property type="project" value="UniProtKB-UniPathway"/>
</dbReference>
<evidence type="ECO:0000256" key="7">
    <source>
        <dbReference type="ARBA" id="ARBA00022857"/>
    </source>
</evidence>
<dbReference type="Pfam" id="PF14748">
    <property type="entry name" value="P5CR_dimer"/>
    <property type="match status" value="1"/>
</dbReference>
<dbReference type="Pfam" id="PF03807">
    <property type="entry name" value="F420_oxidored"/>
    <property type="match status" value="1"/>
</dbReference>
<dbReference type="SUPFAM" id="SSF48179">
    <property type="entry name" value="6-phosphogluconate dehydrogenase C-terminal domain-like"/>
    <property type="match status" value="1"/>
</dbReference>
<dbReference type="InterPro" id="IPR029036">
    <property type="entry name" value="P5CR_dimer"/>
</dbReference>
<feature type="binding site" evidence="11">
    <location>
        <begin position="70"/>
        <end position="73"/>
    </location>
    <ligand>
        <name>NADP(+)</name>
        <dbReference type="ChEBI" id="CHEBI:58349"/>
    </ligand>
</feature>
<dbReference type="FunFam" id="3.40.50.720:FF:000190">
    <property type="entry name" value="Pyrroline-5-carboxylate reductase"/>
    <property type="match status" value="1"/>
</dbReference>
<dbReference type="PANTHER" id="PTHR11645:SF0">
    <property type="entry name" value="PYRROLINE-5-CARBOXYLATE REDUCTASE 3"/>
    <property type="match status" value="1"/>
</dbReference>
<dbReference type="FunFam" id="1.10.3730.10:FF:000001">
    <property type="entry name" value="Pyrroline-5-carboxylate reductase"/>
    <property type="match status" value="1"/>
</dbReference>
<dbReference type="InterPro" id="IPR028939">
    <property type="entry name" value="P5C_Rdtase_cat_N"/>
</dbReference>
<dbReference type="EMBL" id="HBHX01049614">
    <property type="protein sequence ID" value="CAE0129032.1"/>
    <property type="molecule type" value="Transcribed_RNA"/>
</dbReference>
<dbReference type="PROSITE" id="PS00521">
    <property type="entry name" value="P5CR"/>
    <property type="match status" value="1"/>
</dbReference>
<feature type="domain" description="Pyrroline-5-carboxylate reductase catalytic N-terminal" evidence="13">
    <location>
        <begin position="6"/>
        <end position="99"/>
    </location>
</feature>
<evidence type="ECO:0000256" key="10">
    <source>
        <dbReference type="ARBA" id="ARBA00052690"/>
    </source>
</evidence>
<dbReference type="EC" id="1.5.1.2" evidence="12"/>
<dbReference type="Gene3D" id="1.10.3730.10">
    <property type="entry name" value="ProC C-terminal domain-like"/>
    <property type="match status" value="1"/>
</dbReference>
<accession>A0A7S3BCN7</accession>
<evidence type="ECO:0000256" key="8">
    <source>
        <dbReference type="ARBA" id="ARBA00023002"/>
    </source>
</evidence>
<feature type="binding site" evidence="11">
    <location>
        <begin position="9"/>
        <end position="14"/>
    </location>
    <ligand>
        <name>NADP(+)</name>
        <dbReference type="ChEBI" id="CHEBI:58349"/>
    </ligand>
</feature>
<dbReference type="HAMAP" id="MF_01925">
    <property type="entry name" value="P5C_reductase"/>
    <property type="match status" value="1"/>
</dbReference>
<sequence length="277" mass="27908">MTSPSVGFLGGGMMASSLIGGFLKSGAVAQAAMSVAEPVPPLREKHAAAGLFTSADNLEVARRADVIFLAVKPDVIPDVLRQIASTVGQAKLIVSIAAGVSLQALQAQLQPGARVIRVMPNLPCLVGECAAGFCRGAHATAADSKLVGGLLGTVGRAEEVPEKLMDAVTGLSGSGPAYGFLMVEAMADAGVRMGLPRPIATTLAAQTLRGAATMVLAGGKHPGELKDMVCSPGGTTIAGVEALEYRGFRAAAIAAVVAATTRSAELRAAAENPKAKL</sequence>
<dbReference type="GO" id="GO:0004735">
    <property type="term" value="F:pyrroline-5-carboxylate reductase activity"/>
    <property type="evidence" value="ECO:0007669"/>
    <property type="project" value="UniProtKB-EC"/>
</dbReference>
<dbReference type="InterPro" id="IPR000304">
    <property type="entry name" value="Pyrroline-COOH_reductase"/>
</dbReference>
<evidence type="ECO:0000256" key="11">
    <source>
        <dbReference type="PIRSR" id="PIRSR000193-1"/>
    </source>
</evidence>
<dbReference type="NCBIfam" id="TIGR00112">
    <property type="entry name" value="proC"/>
    <property type="match status" value="1"/>
</dbReference>
<organism evidence="15">
    <name type="scientific">Haptolina ericina</name>
    <dbReference type="NCBI Taxonomy" id="156174"/>
    <lineage>
        <taxon>Eukaryota</taxon>
        <taxon>Haptista</taxon>
        <taxon>Haptophyta</taxon>
        <taxon>Prymnesiophyceae</taxon>
        <taxon>Prymnesiales</taxon>
        <taxon>Prymnesiaceae</taxon>
        <taxon>Haptolina</taxon>
    </lineage>
</organism>
<evidence type="ECO:0000313" key="15">
    <source>
        <dbReference type="EMBL" id="CAE0129032.1"/>
    </source>
</evidence>
<keyword evidence="4" id="KW-0963">Cytoplasm</keyword>
<comment type="catalytic activity">
    <reaction evidence="9">
        <text>L-proline + NAD(+) = (S)-1-pyrroline-5-carboxylate + NADH + 2 H(+)</text>
        <dbReference type="Rhea" id="RHEA:14105"/>
        <dbReference type="ChEBI" id="CHEBI:15378"/>
        <dbReference type="ChEBI" id="CHEBI:17388"/>
        <dbReference type="ChEBI" id="CHEBI:57540"/>
        <dbReference type="ChEBI" id="CHEBI:57945"/>
        <dbReference type="ChEBI" id="CHEBI:60039"/>
        <dbReference type="EC" id="1.5.1.2"/>
    </reaction>
</comment>
<evidence type="ECO:0000256" key="12">
    <source>
        <dbReference type="RuleBase" id="RU003903"/>
    </source>
</evidence>
<evidence type="ECO:0000256" key="6">
    <source>
        <dbReference type="ARBA" id="ARBA00022650"/>
    </source>
</evidence>
<dbReference type="PANTHER" id="PTHR11645">
    <property type="entry name" value="PYRROLINE-5-CARBOXYLATE REDUCTASE"/>
    <property type="match status" value="1"/>
</dbReference>
<dbReference type="Gene3D" id="3.40.50.720">
    <property type="entry name" value="NAD(P)-binding Rossmann-like Domain"/>
    <property type="match status" value="1"/>
</dbReference>
<proteinExistence type="inferred from homology"/>
<keyword evidence="5 12" id="KW-0028">Amino-acid biosynthesis</keyword>
<keyword evidence="7 11" id="KW-0521">NADP</keyword>
<dbReference type="InterPro" id="IPR008927">
    <property type="entry name" value="6-PGluconate_DH-like_C_sf"/>
</dbReference>
<dbReference type="AlphaFoldDB" id="A0A7S3BCN7"/>
<comment type="subcellular location">
    <subcellularLocation>
        <location evidence="1">Cytoplasm</location>
    </subcellularLocation>
</comment>
<dbReference type="InterPro" id="IPR036291">
    <property type="entry name" value="NAD(P)-bd_dom_sf"/>
</dbReference>
<gene>
    <name evidence="15" type="ORF">HERI1096_LOCUS27410</name>
</gene>
<evidence type="ECO:0000256" key="5">
    <source>
        <dbReference type="ARBA" id="ARBA00022605"/>
    </source>
</evidence>
<dbReference type="InterPro" id="IPR053790">
    <property type="entry name" value="P5CR-like_CS"/>
</dbReference>
<feature type="binding site" evidence="11">
    <location>
        <position position="57"/>
    </location>
    <ligand>
        <name>NADPH</name>
        <dbReference type="ChEBI" id="CHEBI:57783"/>
    </ligand>
</feature>
<evidence type="ECO:0000256" key="2">
    <source>
        <dbReference type="ARBA" id="ARBA00005525"/>
    </source>
</evidence>
<dbReference type="PIRSF" id="PIRSF000193">
    <property type="entry name" value="Pyrrol-5-carb_rd"/>
    <property type="match status" value="1"/>
</dbReference>
<comment type="similarity">
    <text evidence="2 12">Belongs to the pyrroline-5-carboxylate reductase family.</text>
</comment>
<feature type="domain" description="Pyrroline-5-carboxylate reductase dimerisation" evidence="14">
    <location>
        <begin position="162"/>
        <end position="266"/>
    </location>
</feature>
<comment type="pathway">
    <text evidence="12">Amino-acid biosynthesis; L-proline biosynthesis; L-proline from L-glutamate 5-semialdehyde: step 1/1.</text>
</comment>
<evidence type="ECO:0000259" key="14">
    <source>
        <dbReference type="Pfam" id="PF14748"/>
    </source>
</evidence>
<evidence type="ECO:0000256" key="9">
    <source>
        <dbReference type="ARBA" id="ARBA00050547"/>
    </source>
</evidence>
<evidence type="ECO:0000256" key="3">
    <source>
        <dbReference type="ARBA" id="ARBA00021413"/>
    </source>
</evidence>
<dbReference type="UniPathway" id="UPA00098">
    <property type="reaction ID" value="UER00361"/>
</dbReference>
<dbReference type="GO" id="GO:0005737">
    <property type="term" value="C:cytoplasm"/>
    <property type="evidence" value="ECO:0007669"/>
    <property type="project" value="UniProtKB-SubCell"/>
</dbReference>
<evidence type="ECO:0000256" key="1">
    <source>
        <dbReference type="ARBA" id="ARBA00004496"/>
    </source>
</evidence>
<evidence type="ECO:0000259" key="13">
    <source>
        <dbReference type="Pfam" id="PF03807"/>
    </source>
</evidence>
<dbReference type="SUPFAM" id="SSF51735">
    <property type="entry name" value="NAD(P)-binding Rossmann-fold domains"/>
    <property type="match status" value="1"/>
</dbReference>